<dbReference type="EMBL" id="BKCJ011866006">
    <property type="protein sequence ID" value="GFD59518.1"/>
    <property type="molecule type" value="Genomic_DNA"/>
</dbReference>
<feature type="non-terminal residue" evidence="1">
    <location>
        <position position="1"/>
    </location>
</feature>
<gene>
    <name evidence="1" type="ORF">Tci_931487</name>
</gene>
<name>A0A699XN60_TANCI</name>
<protein>
    <submittedName>
        <fullName evidence="1">Uncharacterized protein</fullName>
    </submittedName>
</protein>
<reference evidence="1" key="1">
    <citation type="journal article" date="2019" name="Sci. Rep.">
        <title>Draft genome of Tanacetum cinerariifolium, the natural source of mosquito coil.</title>
        <authorList>
            <person name="Yamashiro T."/>
            <person name="Shiraishi A."/>
            <person name="Satake H."/>
            <person name="Nakayama K."/>
        </authorList>
    </citation>
    <scope>NUCLEOTIDE SEQUENCE</scope>
</reference>
<accession>A0A699XN60</accession>
<feature type="non-terminal residue" evidence="1">
    <location>
        <position position="64"/>
    </location>
</feature>
<dbReference type="AlphaFoldDB" id="A0A699XN60"/>
<comment type="caution">
    <text evidence="1">The sequence shown here is derived from an EMBL/GenBank/DDBJ whole genome shotgun (WGS) entry which is preliminary data.</text>
</comment>
<evidence type="ECO:0000313" key="1">
    <source>
        <dbReference type="EMBL" id="GFD59518.1"/>
    </source>
</evidence>
<sequence length="64" mass="6772">EVEALGVGVEHQRVHPHHAAVLAVDEQVGPPVVGGHGRMVLLGRPRNVERTAVVEVVAQRIGEG</sequence>
<organism evidence="1">
    <name type="scientific">Tanacetum cinerariifolium</name>
    <name type="common">Dalmatian daisy</name>
    <name type="synonym">Chrysanthemum cinerariifolium</name>
    <dbReference type="NCBI Taxonomy" id="118510"/>
    <lineage>
        <taxon>Eukaryota</taxon>
        <taxon>Viridiplantae</taxon>
        <taxon>Streptophyta</taxon>
        <taxon>Embryophyta</taxon>
        <taxon>Tracheophyta</taxon>
        <taxon>Spermatophyta</taxon>
        <taxon>Magnoliopsida</taxon>
        <taxon>eudicotyledons</taxon>
        <taxon>Gunneridae</taxon>
        <taxon>Pentapetalae</taxon>
        <taxon>asterids</taxon>
        <taxon>campanulids</taxon>
        <taxon>Asterales</taxon>
        <taxon>Asteraceae</taxon>
        <taxon>Asteroideae</taxon>
        <taxon>Anthemideae</taxon>
        <taxon>Anthemidinae</taxon>
        <taxon>Tanacetum</taxon>
    </lineage>
</organism>
<proteinExistence type="predicted"/>